<comment type="caution">
    <text evidence="4">Lacks conserved residue(s) required for the propagation of feature annotation.</text>
</comment>
<evidence type="ECO:0000256" key="4">
    <source>
        <dbReference type="HAMAP-Rule" id="MF_00214"/>
    </source>
</evidence>
<evidence type="ECO:0000313" key="6">
    <source>
        <dbReference type="Proteomes" id="UP000451471"/>
    </source>
</evidence>
<dbReference type="CDD" id="cd00502">
    <property type="entry name" value="DHQase_I"/>
    <property type="match status" value="1"/>
</dbReference>
<accession>A0A6B0GL12</accession>
<keyword evidence="4" id="KW-0028">Amino-acid biosynthesis</keyword>
<dbReference type="GO" id="GO:0009423">
    <property type="term" value="P:chorismate biosynthetic process"/>
    <property type="evidence" value="ECO:0007669"/>
    <property type="project" value="UniProtKB-UniRule"/>
</dbReference>
<dbReference type="HAMAP" id="MF_00214">
    <property type="entry name" value="AroD"/>
    <property type="match status" value="1"/>
</dbReference>
<dbReference type="InterPro" id="IPR013785">
    <property type="entry name" value="Aldolase_TIM"/>
</dbReference>
<evidence type="ECO:0000256" key="1">
    <source>
        <dbReference type="ARBA" id="ARBA00001864"/>
    </source>
</evidence>
<keyword evidence="4" id="KW-0057">Aromatic amino acid biosynthesis</keyword>
<keyword evidence="2 4" id="KW-0456">Lyase</keyword>
<dbReference type="UniPathway" id="UPA00053">
    <property type="reaction ID" value="UER00086"/>
</dbReference>
<feature type="active site" description="Proton donor/acceptor" evidence="4">
    <location>
        <position position="120"/>
    </location>
</feature>
<dbReference type="GO" id="GO:0009073">
    <property type="term" value="P:aromatic amino acid family biosynthetic process"/>
    <property type="evidence" value="ECO:0007669"/>
    <property type="project" value="UniProtKB-KW"/>
</dbReference>
<evidence type="ECO:0000313" key="5">
    <source>
        <dbReference type="EMBL" id="MWG35616.1"/>
    </source>
</evidence>
<dbReference type="AlphaFoldDB" id="A0A6B0GL12"/>
<keyword evidence="3 4" id="KW-0704">Schiff base</keyword>
<feature type="binding site" evidence="4">
    <location>
        <position position="56"/>
    </location>
    <ligand>
        <name>3-dehydroquinate</name>
        <dbReference type="ChEBI" id="CHEBI:32364"/>
    </ligand>
</feature>
<comment type="catalytic activity">
    <reaction evidence="1 4">
        <text>3-dehydroquinate = 3-dehydroshikimate + H2O</text>
        <dbReference type="Rhea" id="RHEA:21096"/>
        <dbReference type="ChEBI" id="CHEBI:15377"/>
        <dbReference type="ChEBI" id="CHEBI:16630"/>
        <dbReference type="ChEBI" id="CHEBI:32364"/>
        <dbReference type="EC" id="4.2.1.10"/>
    </reaction>
</comment>
<evidence type="ECO:0000256" key="3">
    <source>
        <dbReference type="ARBA" id="ARBA00023270"/>
    </source>
</evidence>
<dbReference type="Proteomes" id="UP000451471">
    <property type="component" value="Unassembled WGS sequence"/>
</dbReference>
<organism evidence="5 6">
    <name type="scientific">Halomarina oriensis</name>
    <dbReference type="NCBI Taxonomy" id="671145"/>
    <lineage>
        <taxon>Archaea</taxon>
        <taxon>Methanobacteriati</taxon>
        <taxon>Methanobacteriota</taxon>
        <taxon>Stenosarchaea group</taxon>
        <taxon>Halobacteria</taxon>
        <taxon>Halobacteriales</taxon>
        <taxon>Natronomonadaceae</taxon>
        <taxon>Halomarina</taxon>
    </lineage>
</organism>
<feature type="binding site" evidence="4">
    <location>
        <position position="212"/>
    </location>
    <ligand>
        <name>3-dehydroquinate</name>
        <dbReference type="ChEBI" id="CHEBI:32364"/>
    </ligand>
</feature>
<feature type="binding site" evidence="4">
    <location>
        <begin position="29"/>
        <end position="31"/>
    </location>
    <ligand>
        <name>3-dehydroquinate</name>
        <dbReference type="ChEBI" id="CHEBI:32364"/>
    </ligand>
</feature>
<comment type="function">
    <text evidence="4">Involved in the third step of the chorismate pathway, which leads to the biosynthesis of aromatic amino acids. Catalyzes the cis-dehydration of 3-dehydroquinate (DHQ) and introduces the first double bond of the aromatic ring to yield 3-dehydroshikimate.</text>
</comment>
<dbReference type="EC" id="4.2.1.10" evidence="4"/>
<feature type="binding site" evidence="4">
    <location>
        <position position="187"/>
    </location>
    <ligand>
        <name>3-dehydroquinate</name>
        <dbReference type="ChEBI" id="CHEBI:32364"/>
    </ligand>
</feature>
<reference evidence="5 6" key="1">
    <citation type="submission" date="2019-12" db="EMBL/GenBank/DDBJ databases">
        <title>Halocatena pleomorpha gen. nov. sp. nov., an extremely halophilic archaeon of family Halobacteriaceae isolated from saltpan soil.</title>
        <authorList>
            <person name="Pal Y."/>
            <person name="Verma A."/>
            <person name="Krishnamurthi S."/>
            <person name="Kumar P."/>
        </authorList>
    </citation>
    <scope>NUCLEOTIDE SEQUENCE [LARGE SCALE GENOMIC DNA]</scope>
    <source>
        <strain evidence="5 6">JCM 16495</strain>
    </source>
</reference>
<dbReference type="InterPro" id="IPR001381">
    <property type="entry name" value="DHquinase_I"/>
</dbReference>
<protein>
    <recommendedName>
        <fullName evidence="4">3-dehydroquinate dehydratase</fullName>
        <shortName evidence="4">3-dehydroquinase</shortName>
        <ecNumber evidence="4">4.2.1.10</ecNumber>
    </recommendedName>
    <alternativeName>
        <fullName evidence="4">Type I DHQase</fullName>
    </alternativeName>
    <alternativeName>
        <fullName evidence="4">Type I dehydroquinase</fullName>
        <shortName evidence="4">DHQ1</shortName>
    </alternativeName>
</protein>
<evidence type="ECO:0000256" key="2">
    <source>
        <dbReference type="ARBA" id="ARBA00023239"/>
    </source>
</evidence>
<dbReference type="GO" id="GO:0008652">
    <property type="term" value="P:amino acid biosynthetic process"/>
    <property type="evidence" value="ECO:0007669"/>
    <property type="project" value="UniProtKB-KW"/>
</dbReference>
<comment type="similarity">
    <text evidence="4">Belongs to the type-I 3-dehydroquinase family.</text>
</comment>
<sequence>MNFDDFVLAASTADLGEEPAARDHADAVEFRMDAASDPLGALDDYDGTLPILATNRVEWEGGEAPDDEDRLVELAVAAEHPSVEAVDVELAAVVGARNDDALWAVAHAREHGASVVVSIHDFEETPSRAECARLLDQAHEFGDVAKLAVTAESREDVLRLLALTNAQTAAGERVATMAMGAVGRHSRAVAPVYGSCLGYAPVAAERATAPGQYDLGTLRGLVDRLR</sequence>
<dbReference type="PANTHER" id="PTHR43699:SF1">
    <property type="entry name" value="3-DEHYDROQUINATE DEHYDRATASE"/>
    <property type="match status" value="1"/>
</dbReference>
<dbReference type="EMBL" id="WSZK01000024">
    <property type="protein sequence ID" value="MWG35616.1"/>
    <property type="molecule type" value="Genomic_DNA"/>
</dbReference>
<dbReference type="GO" id="GO:0046279">
    <property type="term" value="P:3,4-dihydroxybenzoate biosynthetic process"/>
    <property type="evidence" value="ECO:0007669"/>
    <property type="project" value="TreeGrafter"/>
</dbReference>
<feature type="binding site" evidence="4">
    <location>
        <position position="208"/>
    </location>
    <ligand>
        <name>3-dehydroquinate</name>
        <dbReference type="ChEBI" id="CHEBI:32364"/>
    </ligand>
</feature>
<proteinExistence type="inferred from homology"/>
<comment type="caution">
    <text evidence="5">The sequence shown here is derived from an EMBL/GenBank/DDBJ whole genome shotgun (WGS) entry which is preliminary data.</text>
</comment>
<dbReference type="InterPro" id="IPR050146">
    <property type="entry name" value="Type-I_3-dehydroquinase"/>
</dbReference>
<dbReference type="PANTHER" id="PTHR43699">
    <property type="entry name" value="3-DEHYDROQUINATE DEHYDRATASE"/>
    <property type="match status" value="1"/>
</dbReference>
<dbReference type="SUPFAM" id="SSF51569">
    <property type="entry name" value="Aldolase"/>
    <property type="match status" value="1"/>
</dbReference>
<dbReference type="OrthoDB" id="34329at2157"/>
<dbReference type="Gene3D" id="3.20.20.70">
    <property type="entry name" value="Aldolase class I"/>
    <property type="match status" value="1"/>
</dbReference>
<comment type="pathway">
    <text evidence="4">Metabolic intermediate biosynthesis; chorismate biosynthesis; chorismate from D-erythrose 4-phosphate and phosphoenolpyruvate: step 3/7.</text>
</comment>
<name>A0A6B0GL12_9EURY</name>
<dbReference type="RefSeq" id="WP_158205291.1">
    <property type="nucleotide sequence ID" value="NZ_WSZK01000024.1"/>
</dbReference>
<comment type="subunit">
    <text evidence="4">Homodimer.</text>
</comment>
<feature type="active site" description="Schiff-base intermediate with substrate" evidence="4">
    <location>
        <position position="146"/>
    </location>
</feature>
<gene>
    <name evidence="4" type="primary">aroD</name>
    <name evidence="5" type="ORF">GQS65_14175</name>
</gene>
<dbReference type="Pfam" id="PF01487">
    <property type="entry name" value="DHquinase_I"/>
    <property type="match status" value="1"/>
</dbReference>
<keyword evidence="6" id="KW-1185">Reference proteome</keyword>
<dbReference type="GO" id="GO:0003855">
    <property type="term" value="F:3-dehydroquinate dehydratase activity"/>
    <property type="evidence" value="ECO:0007669"/>
    <property type="project" value="UniProtKB-UniRule"/>
</dbReference>